<dbReference type="SUPFAM" id="SSF56219">
    <property type="entry name" value="DNase I-like"/>
    <property type="match status" value="1"/>
</dbReference>
<feature type="region of interest" description="Disordered" evidence="1">
    <location>
        <begin position="151"/>
        <end position="175"/>
    </location>
</feature>
<evidence type="ECO:0000313" key="4">
    <source>
        <dbReference type="Proteomes" id="UP000076858"/>
    </source>
</evidence>
<dbReference type="Proteomes" id="UP000076858">
    <property type="component" value="Unassembled WGS sequence"/>
</dbReference>
<name>A0A164KBV4_9CRUS</name>
<dbReference type="AlphaFoldDB" id="A0A164KBV4"/>
<evidence type="ECO:0000259" key="2">
    <source>
        <dbReference type="Pfam" id="PF14529"/>
    </source>
</evidence>
<keyword evidence="4" id="KW-1185">Reference proteome</keyword>
<reference evidence="3 4" key="1">
    <citation type="submission" date="2016-03" db="EMBL/GenBank/DDBJ databases">
        <title>EvidentialGene: Evidence-directed Construction of Genes on Genomes.</title>
        <authorList>
            <person name="Gilbert D.G."/>
            <person name="Choi J.-H."/>
            <person name="Mockaitis K."/>
            <person name="Colbourne J."/>
            <person name="Pfrender M."/>
        </authorList>
    </citation>
    <scope>NUCLEOTIDE SEQUENCE [LARGE SCALE GENOMIC DNA]</scope>
    <source>
        <strain evidence="3 4">Xinb3</strain>
        <tissue evidence="3">Complete organism</tissue>
    </source>
</reference>
<dbReference type="PANTHER" id="PTHR33273:SF4">
    <property type="entry name" value="ENDONUCLEASE_EXONUCLEASE_PHOSPHATASE DOMAIN-CONTAINING PROTEIN"/>
    <property type="match status" value="1"/>
</dbReference>
<dbReference type="Pfam" id="PF14529">
    <property type="entry name" value="Exo_endo_phos_2"/>
    <property type="match status" value="1"/>
</dbReference>
<dbReference type="GO" id="GO:0003824">
    <property type="term" value="F:catalytic activity"/>
    <property type="evidence" value="ECO:0007669"/>
    <property type="project" value="InterPro"/>
</dbReference>
<dbReference type="PANTHER" id="PTHR33273">
    <property type="entry name" value="DOMAIN-CONTAINING PROTEIN, PUTATIVE-RELATED"/>
    <property type="match status" value="1"/>
</dbReference>
<protein>
    <recommendedName>
        <fullName evidence="2">Endonuclease/exonuclease/phosphatase domain-containing protein</fullName>
    </recommendedName>
</protein>
<evidence type="ECO:0000256" key="1">
    <source>
        <dbReference type="SAM" id="MobiDB-lite"/>
    </source>
</evidence>
<organism evidence="3 4">
    <name type="scientific">Daphnia magna</name>
    <dbReference type="NCBI Taxonomy" id="35525"/>
    <lineage>
        <taxon>Eukaryota</taxon>
        <taxon>Metazoa</taxon>
        <taxon>Ecdysozoa</taxon>
        <taxon>Arthropoda</taxon>
        <taxon>Crustacea</taxon>
        <taxon>Branchiopoda</taxon>
        <taxon>Diplostraca</taxon>
        <taxon>Cladocera</taxon>
        <taxon>Anomopoda</taxon>
        <taxon>Daphniidae</taxon>
        <taxon>Daphnia</taxon>
    </lineage>
</organism>
<dbReference type="EMBL" id="LRGB01003341">
    <property type="protein sequence ID" value="KZS03131.1"/>
    <property type="molecule type" value="Genomic_DNA"/>
</dbReference>
<dbReference type="InterPro" id="IPR005135">
    <property type="entry name" value="Endo/exonuclease/phosphatase"/>
</dbReference>
<accession>A0A164KBV4</accession>
<dbReference type="OrthoDB" id="6372692at2759"/>
<feature type="domain" description="Endonuclease/exonuclease/phosphatase" evidence="2">
    <location>
        <begin position="293"/>
        <end position="410"/>
    </location>
</feature>
<evidence type="ECO:0000313" key="3">
    <source>
        <dbReference type="EMBL" id="KZS03131.1"/>
    </source>
</evidence>
<dbReference type="InterPro" id="IPR036691">
    <property type="entry name" value="Endo/exonu/phosph_ase_sf"/>
</dbReference>
<proteinExistence type="predicted"/>
<gene>
    <name evidence="3" type="ORF">APZ42_034252</name>
</gene>
<sequence length="594" mass="67021">MGTHASDTLAPVFMRRDDGGSFKTMKSDQISAILKELELKLGRFEIGRMSIAAGGDLLIRPNSKTQQEELMKISKVLNYSIDMRAIMRANEEKEQSQYLGRNPTYSDTLKKNLTNTTTNPEIEIVKGQIQAIQTEMNRFRTELGKIKTLEKKPTEQSDAMEEGEYQELNPTAQRENNKHITPKATITQDKTIKPNYNARSLTKANLVQFKAHLHLYKPLVAIISETHWKNDFSVKFKKYHVAFKNRVDRPGGGVATLIHKFLKFSQIPLPYLETIEAIRVTIALKENAYSQFINILSVYVPNSNICSEVELTQLIQDRNGNTIVGGGDFNGNHGRWETSCNHPNQSGRVIAHLLENENDIELATSANIGTRQNPSSLIYSTIDLTLMSPSLALASQITRGPHLSSDHLPIHIKIKAEPTLSIEGTPTWNFTQANWTSWNEEVTKIISSSEFYSNKNTEDKYLIYYNALIEGNRLSKILLSKPATEIKSEPAQPWWTEECRKAVAAARRARNRCEPGKGGVNCDSNKEAWKKKENEKKIIIKAKKNSMKQFINTLCPKSNPTKTWAFAKAWTTGTIIPDLNSSPIEDPETNQLTT</sequence>
<dbReference type="Gene3D" id="3.60.10.10">
    <property type="entry name" value="Endonuclease/exonuclease/phosphatase"/>
    <property type="match status" value="1"/>
</dbReference>
<comment type="caution">
    <text evidence="3">The sequence shown here is derived from an EMBL/GenBank/DDBJ whole genome shotgun (WGS) entry which is preliminary data.</text>
</comment>